<reference evidence="2 3" key="1">
    <citation type="journal article" date="2015" name="Parasit. Vectors">
        <title>Draft genome of the scabies mite.</title>
        <authorList>
            <person name="Rider S.D.Jr."/>
            <person name="Morgan M.S."/>
            <person name="Arlian L.G."/>
        </authorList>
    </citation>
    <scope>NUCLEOTIDE SEQUENCE [LARGE SCALE GENOMIC DNA]</scope>
    <source>
        <strain evidence="2">Arlian Lab</strain>
    </source>
</reference>
<dbReference type="EMBL" id="JXLN01014962">
    <property type="protein sequence ID" value="KPM10334.1"/>
    <property type="molecule type" value="Genomic_DNA"/>
</dbReference>
<accession>A0A132AH65</accession>
<name>A0A132AH65_SARSC</name>
<feature type="region of interest" description="Disordered" evidence="1">
    <location>
        <begin position="1"/>
        <end position="59"/>
    </location>
</feature>
<protein>
    <submittedName>
        <fullName evidence="2">Uncharacterized protein</fullName>
    </submittedName>
</protein>
<dbReference type="AlphaFoldDB" id="A0A132AH65"/>
<dbReference type="Proteomes" id="UP000616769">
    <property type="component" value="Unassembled WGS sequence"/>
</dbReference>
<proteinExistence type="predicted"/>
<sequence>MFLVRQSDGIDNEVGGDGGVVGPDDDDDDNDDLDRFSVSSNYNDSMKKEGMREKRKQNL</sequence>
<dbReference type="VEuPathDB" id="VectorBase:SSCA004788"/>
<evidence type="ECO:0000313" key="2">
    <source>
        <dbReference type="EMBL" id="KPM10334.1"/>
    </source>
</evidence>
<evidence type="ECO:0000313" key="3">
    <source>
        <dbReference type="Proteomes" id="UP000616769"/>
    </source>
</evidence>
<evidence type="ECO:0000256" key="1">
    <source>
        <dbReference type="SAM" id="MobiDB-lite"/>
    </source>
</evidence>
<comment type="caution">
    <text evidence="2">The sequence shown here is derived from an EMBL/GenBank/DDBJ whole genome shotgun (WGS) entry which is preliminary data.</text>
</comment>
<feature type="compositionally biased region" description="Acidic residues" evidence="1">
    <location>
        <begin position="23"/>
        <end position="32"/>
    </location>
</feature>
<organism evidence="2 3">
    <name type="scientific">Sarcoptes scabiei</name>
    <name type="common">Itch mite</name>
    <name type="synonym">Acarus scabiei</name>
    <dbReference type="NCBI Taxonomy" id="52283"/>
    <lineage>
        <taxon>Eukaryota</taxon>
        <taxon>Metazoa</taxon>
        <taxon>Ecdysozoa</taxon>
        <taxon>Arthropoda</taxon>
        <taxon>Chelicerata</taxon>
        <taxon>Arachnida</taxon>
        <taxon>Acari</taxon>
        <taxon>Acariformes</taxon>
        <taxon>Sarcoptiformes</taxon>
        <taxon>Astigmata</taxon>
        <taxon>Psoroptidia</taxon>
        <taxon>Sarcoptoidea</taxon>
        <taxon>Sarcoptidae</taxon>
        <taxon>Sarcoptinae</taxon>
        <taxon>Sarcoptes</taxon>
    </lineage>
</organism>
<gene>
    <name evidence="2" type="ORF">QR98_0088880</name>
</gene>